<protein>
    <submittedName>
        <fullName evidence="1">YggL family protein</fullName>
    </submittedName>
</protein>
<dbReference type="EMBL" id="JBHTJN010000011">
    <property type="protein sequence ID" value="MFD0966570.1"/>
    <property type="molecule type" value="Genomic_DNA"/>
</dbReference>
<proteinExistence type="predicted"/>
<evidence type="ECO:0000313" key="1">
    <source>
        <dbReference type="EMBL" id="MFD0966570.1"/>
    </source>
</evidence>
<name>A0ABW3IAB7_9PAST</name>
<sequence>MAIKRNQRQRKKMHLAEYQELGFLVNWQFADNTPVAEIDATLDRFIAEVIRPNGLAYEGSGYLHWEGLVCLEKIGKCDENHRSLVKDWLEKNGLQHIELSELFDIWWDYPTKLN</sequence>
<evidence type="ECO:0000313" key="2">
    <source>
        <dbReference type="Proteomes" id="UP001596996"/>
    </source>
</evidence>
<gene>
    <name evidence="1" type="ORF">ACFQ02_06930</name>
</gene>
<dbReference type="PANTHER" id="PTHR38778:SF1">
    <property type="entry name" value="CYTOPLASMIC PROTEIN"/>
    <property type="match status" value="1"/>
</dbReference>
<organism evidence="1 2">
    <name type="scientific">Seminibacterium arietis</name>
    <dbReference type="NCBI Taxonomy" id="1173502"/>
    <lineage>
        <taxon>Bacteria</taxon>
        <taxon>Pseudomonadati</taxon>
        <taxon>Pseudomonadota</taxon>
        <taxon>Gammaproteobacteria</taxon>
        <taxon>Pasteurellales</taxon>
        <taxon>Pasteurellaceae</taxon>
        <taxon>Seminibacterium</taxon>
    </lineage>
</organism>
<dbReference type="NCBIfam" id="NF008685">
    <property type="entry name" value="PRK11702.1"/>
    <property type="match status" value="1"/>
</dbReference>
<dbReference type="RefSeq" id="WP_380820953.1">
    <property type="nucleotide sequence ID" value="NZ_JBHTJN010000011.1"/>
</dbReference>
<reference evidence="2" key="1">
    <citation type="journal article" date="2019" name="Int. J. Syst. Evol. Microbiol.">
        <title>The Global Catalogue of Microorganisms (GCM) 10K type strain sequencing project: providing services to taxonomists for standard genome sequencing and annotation.</title>
        <authorList>
            <consortium name="The Broad Institute Genomics Platform"/>
            <consortium name="The Broad Institute Genome Sequencing Center for Infectious Disease"/>
            <person name="Wu L."/>
            <person name="Ma J."/>
        </authorList>
    </citation>
    <scope>NUCLEOTIDE SEQUENCE [LARGE SCALE GENOMIC DNA]</scope>
    <source>
        <strain evidence="2">CCUG 61707</strain>
    </source>
</reference>
<comment type="caution">
    <text evidence="1">The sequence shown here is derived from an EMBL/GenBank/DDBJ whole genome shotgun (WGS) entry which is preliminary data.</text>
</comment>
<dbReference type="Pfam" id="PF04320">
    <property type="entry name" value="YggL_50S_bp"/>
    <property type="match status" value="1"/>
</dbReference>
<dbReference type="Proteomes" id="UP001596996">
    <property type="component" value="Unassembled WGS sequence"/>
</dbReference>
<dbReference type="PANTHER" id="PTHR38778">
    <property type="entry name" value="CYTOPLASMIC PROTEIN-RELATED"/>
    <property type="match status" value="1"/>
</dbReference>
<accession>A0ABW3IAB7</accession>
<dbReference type="InterPro" id="IPR007416">
    <property type="entry name" value="YggL_50S_bp"/>
</dbReference>
<keyword evidence="2" id="KW-1185">Reference proteome</keyword>